<reference evidence="5" key="1">
    <citation type="submission" date="2011-08" db="EMBL/GenBank/DDBJ databases">
        <authorList>
            <person name="Rombauts S."/>
        </authorList>
    </citation>
    <scope>NUCLEOTIDE SEQUENCE</scope>
    <source>
        <strain evidence="5">London</strain>
    </source>
</reference>
<keyword evidence="5" id="KW-1185">Reference proteome</keyword>
<dbReference type="KEGG" id="tut:107368358"/>
<dbReference type="AlphaFoldDB" id="T1KY21"/>
<dbReference type="OrthoDB" id="6436078at2759"/>
<dbReference type="OMA" id="NPYNIAY"/>
<dbReference type="PANTHER" id="PTHR10380">
    <property type="entry name" value="CUTICLE PROTEIN"/>
    <property type="match status" value="1"/>
</dbReference>
<dbReference type="EnsemblMetazoa" id="tetur26g02180.1">
    <property type="protein sequence ID" value="tetur26g02180.1"/>
    <property type="gene ID" value="tetur26g02180"/>
</dbReference>
<dbReference type="Pfam" id="PF00379">
    <property type="entry name" value="Chitin_bind_4"/>
    <property type="match status" value="1"/>
</dbReference>
<proteinExistence type="predicted"/>
<feature type="compositionally biased region" description="Low complexity" evidence="2">
    <location>
        <begin position="138"/>
        <end position="153"/>
    </location>
</feature>
<dbReference type="HOGENOM" id="CLU_1108331_0_0_1"/>
<evidence type="ECO:0000256" key="3">
    <source>
        <dbReference type="SAM" id="SignalP"/>
    </source>
</evidence>
<protein>
    <submittedName>
        <fullName evidence="4">Uncharacterized protein</fullName>
    </submittedName>
</protein>
<keyword evidence="3" id="KW-0732">Signal</keyword>
<organism evidence="4 5">
    <name type="scientific">Tetranychus urticae</name>
    <name type="common">Two-spotted spider mite</name>
    <dbReference type="NCBI Taxonomy" id="32264"/>
    <lineage>
        <taxon>Eukaryota</taxon>
        <taxon>Metazoa</taxon>
        <taxon>Ecdysozoa</taxon>
        <taxon>Arthropoda</taxon>
        <taxon>Chelicerata</taxon>
        <taxon>Arachnida</taxon>
        <taxon>Acari</taxon>
        <taxon>Acariformes</taxon>
        <taxon>Trombidiformes</taxon>
        <taxon>Prostigmata</taxon>
        <taxon>Eleutherengona</taxon>
        <taxon>Raphignathae</taxon>
        <taxon>Tetranychoidea</taxon>
        <taxon>Tetranychidae</taxon>
        <taxon>Tetranychus</taxon>
    </lineage>
</organism>
<feature type="chain" id="PRO_5004591956" evidence="3">
    <location>
        <begin position="20"/>
        <end position="251"/>
    </location>
</feature>
<dbReference type="InterPro" id="IPR050468">
    <property type="entry name" value="Cuticle_Struct_Prot"/>
</dbReference>
<feature type="region of interest" description="Disordered" evidence="2">
    <location>
        <begin position="136"/>
        <end position="165"/>
    </location>
</feature>
<evidence type="ECO:0000256" key="2">
    <source>
        <dbReference type="SAM" id="MobiDB-lite"/>
    </source>
</evidence>
<accession>T1KY21</accession>
<gene>
    <name evidence="4" type="primary">107368358</name>
</gene>
<evidence type="ECO:0000313" key="5">
    <source>
        <dbReference type="Proteomes" id="UP000015104"/>
    </source>
</evidence>
<dbReference type="GO" id="GO:0008010">
    <property type="term" value="F:structural constituent of chitin-based larval cuticle"/>
    <property type="evidence" value="ECO:0007669"/>
    <property type="project" value="TreeGrafter"/>
</dbReference>
<dbReference type="InterPro" id="IPR000618">
    <property type="entry name" value="Insect_cuticle"/>
</dbReference>
<sequence length="251" mass="26876">MNFCHSVILLLPFIGLTMTQEYVNSDPASYQFSYNTGDSGPAKMFREEQRAASGQVTGKYGYVDPYGHMRIVQYEAGPQGFIARGDVGPDREAMRIARQLADQDYQEKLPILQQWNAVAARLSAGPSFPAWPAPVVPSTSSVGSSSSSSSSSSGNALVPPSPSSVERARITASNQAAWAPATGSAHSFTNHVNHYTSNINSVWPTGSAVVGRSAPLLAAPQPATNYFNGAPQTWFTMSSHGSNPYNIAYSY</sequence>
<dbReference type="STRING" id="32264.T1KY21"/>
<dbReference type="Proteomes" id="UP000015104">
    <property type="component" value="Unassembled WGS sequence"/>
</dbReference>
<dbReference type="EMBL" id="CAEY01000698">
    <property type="status" value="NOT_ANNOTATED_CDS"/>
    <property type="molecule type" value="Genomic_DNA"/>
</dbReference>
<reference evidence="4" key="2">
    <citation type="submission" date="2015-06" db="UniProtKB">
        <authorList>
            <consortium name="EnsemblMetazoa"/>
        </authorList>
    </citation>
    <scope>IDENTIFICATION</scope>
</reference>
<dbReference type="GO" id="GO:0062129">
    <property type="term" value="C:chitin-based extracellular matrix"/>
    <property type="evidence" value="ECO:0007669"/>
    <property type="project" value="TreeGrafter"/>
</dbReference>
<name>T1KY21_TETUR</name>
<evidence type="ECO:0000256" key="1">
    <source>
        <dbReference type="PROSITE-ProRule" id="PRU00497"/>
    </source>
</evidence>
<feature type="signal peptide" evidence="3">
    <location>
        <begin position="1"/>
        <end position="19"/>
    </location>
</feature>
<keyword evidence="1" id="KW-0193">Cuticle</keyword>
<dbReference type="PROSITE" id="PS51155">
    <property type="entry name" value="CHIT_BIND_RR_2"/>
    <property type="match status" value="1"/>
</dbReference>
<evidence type="ECO:0000313" key="4">
    <source>
        <dbReference type="EnsemblMetazoa" id="tetur26g02180.1"/>
    </source>
</evidence>